<dbReference type="EMBL" id="JACJII010000001">
    <property type="protein sequence ID" value="MBA9003231.1"/>
    <property type="molecule type" value="Genomic_DNA"/>
</dbReference>
<dbReference type="RefSeq" id="WP_119726988.1">
    <property type="nucleotide sequence ID" value="NZ_JACJII010000001.1"/>
</dbReference>
<sequence>MEANPVLVEVERSGFVESRHRGAAVGLAADGTPLARFGAAEEPILPRSTLKPIQAAAMLRCGLALEGELLALAAASHSGEDFHVEGVERILAGAGLTSAALRCPQAWPMEHAVTVQFAKAGGGPSRLRMNCSGKHAAMLATCAHNGWPTEKYLDPGHPLQQAVHDTLAELSGETPAAVGVDGCGAPVFAISLLGVARAYRAMLLARPGTPERRVADAMRAHPEWTSGTRREERRLMDAVPGLLVKCGAEGVDAFALPDGRAGAVKIDDGAMRARTPVTVALLRALGAEVGSGLGSSPVFGGEEAIGAVRPAAAFLAALPRR</sequence>
<organism evidence="1 2">
    <name type="scientific">Thermomonospora cellulosilytica</name>
    <dbReference type="NCBI Taxonomy" id="1411118"/>
    <lineage>
        <taxon>Bacteria</taxon>
        <taxon>Bacillati</taxon>
        <taxon>Actinomycetota</taxon>
        <taxon>Actinomycetes</taxon>
        <taxon>Streptosporangiales</taxon>
        <taxon>Thermomonosporaceae</taxon>
        <taxon>Thermomonospora</taxon>
    </lineage>
</organism>
<reference evidence="1 2" key="1">
    <citation type="submission" date="2020-08" db="EMBL/GenBank/DDBJ databases">
        <title>Sequencing the genomes of 1000 actinobacteria strains.</title>
        <authorList>
            <person name="Klenk H.-P."/>
        </authorList>
    </citation>
    <scope>NUCLEOTIDE SEQUENCE [LARGE SCALE GENOMIC DNA]</scope>
    <source>
        <strain evidence="1 2">DSM 45823</strain>
    </source>
</reference>
<comment type="caution">
    <text evidence="1">The sequence shown here is derived from an EMBL/GenBank/DDBJ whole genome shotgun (WGS) entry which is preliminary data.</text>
</comment>
<dbReference type="AlphaFoldDB" id="A0A7W3MWK8"/>
<dbReference type="Proteomes" id="UP000539313">
    <property type="component" value="Unassembled WGS sequence"/>
</dbReference>
<dbReference type="Pfam" id="PF06089">
    <property type="entry name" value="Asparaginase_II"/>
    <property type="match status" value="1"/>
</dbReference>
<protein>
    <submittedName>
        <fullName evidence="1">L-asparaginase II</fullName>
    </submittedName>
</protein>
<dbReference type="InterPro" id="IPR010349">
    <property type="entry name" value="Asparaginase_II"/>
</dbReference>
<evidence type="ECO:0000313" key="2">
    <source>
        <dbReference type="Proteomes" id="UP000539313"/>
    </source>
</evidence>
<keyword evidence="2" id="KW-1185">Reference proteome</keyword>
<accession>A0A7W3MWK8</accession>
<proteinExistence type="predicted"/>
<evidence type="ECO:0000313" key="1">
    <source>
        <dbReference type="EMBL" id="MBA9003231.1"/>
    </source>
</evidence>
<dbReference type="PANTHER" id="PTHR42110:SF1">
    <property type="entry name" value="L-ASPARAGINASE, PUTATIVE (AFU_ORTHOLOGUE AFUA_3G11890)-RELATED"/>
    <property type="match status" value="1"/>
</dbReference>
<gene>
    <name evidence="1" type="ORF">HNR21_002113</name>
</gene>
<name>A0A7W3MWK8_9ACTN</name>
<dbReference type="PANTHER" id="PTHR42110">
    <property type="entry name" value="L-ASPARAGINASE, PUTATIVE (AFU_ORTHOLOGUE AFUA_3G11890)-RELATED"/>
    <property type="match status" value="1"/>
</dbReference>